<evidence type="ECO:0000256" key="1">
    <source>
        <dbReference type="SAM" id="Phobius"/>
    </source>
</evidence>
<evidence type="ECO:0000313" key="2">
    <source>
        <dbReference type="EMBL" id="MDA0162712.1"/>
    </source>
</evidence>
<feature type="transmembrane region" description="Helical" evidence="1">
    <location>
        <begin position="156"/>
        <end position="177"/>
    </location>
</feature>
<dbReference type="InterPro" id="IPR036259">
    <property type="entry name" value="MFS_trans_sf"/>
</dbReference>
<feature type="transmembrane region" description="Helical" evidence="1">
    <location>
        <begin position="117"/>
        <end position="135"/>
    </location>
</feature>
<dbReference type="AlphaFoldDB" id="A0A9X3MWV4"/>
<dbReference type="SUPFAM" id="SSF103473">
    <property type="entry name" value="MFS general substrate transporter"/>
    <property type="match status" value="1"/>
</dbReference>
<keyword evidence="1" id="KW-0812">Transmembrane</keyword>
<feature type="transmembrane region" description="Helical" evidence="1">
    <location>
        <begin position="80"/>
        <end position="105"/>
    </location>
</feature>
<proteinExistence type="predicted"/>
<dbReference type="Proteomes" id="UP001149140">
    <property type="component" value="Unassembled WGS sequence"/>
</dbReference>
<dbReference type="RefSeq" id="WP_270041949.1">
    <property type="nucleotide sequence ID" value="NZ_JAPDOD010000020.1"/>
</dbReference>
<evidence type="ECO:0000313" key="3">
    <source>
        <dbReference type="Proteomes" id="UP001149140"/>
    </source>
</evidence>
<reference evidence="2" key="1">
    <citation type="submission" date="2022-10" db="EMBL/GenBank/DDBJ databases">
        <title>The WGS of Solirubrobacter ginsenosidimutans DSM 21036.</title>
        <authorList>
            <person name="Jiang Z."/>
        </authorList>
    </citation>
    <scope>NUCLEOTIDE SEQUENCE</scope>
    <source>
        <strain evidence="2">DSM 21036</strain>
    </source>
</reference>
<accession>A0A9X3MWV4</accession>
<gene>
    <name evidence="2" type="ORF">OM076_20740</name>
</gene>
<keyword evidence="1" id="KW-1133">Transmembrane helix</keyword>
<feature type="transmembrane region" description="Helical" evidence="1">
    <location>
        <begin position="183"/>
        <end position="201"/>
    </location>
</feature>
<keyword evidence="1" id="KW-0472">Membrane</keyword>
<dbReference type="EMBL" id="JAPDOD010000020">
    <property type="protein sequence ID" value="MDA0162712.1"/>
    <property type="molecule type" value="Genomic_DNA"/>
</dbReference>
<dbReference type="NCBIfam" id="NF037959">
    <property type="entry name" value="MFS_SpdSyn"/>
    <property type="match status" value="1"/>
</dbReference>
<name>A0A9X3MWV4_9ACTN</name>
<sequence length="206" mass="21058">MSAAVESARRREPWGFPEGIVFVAGISTLGAEIAAARLIAPAFGASTVVWANTIAIVLVALAGGYWLGGRLADRHPHARGLALTGLLGAALVALIPLLAIPLLGATEDALGEFSGSLLVQIVLVAPPVLVLGALSPWAIRLRMRSVSAAGDVTGRLYALGTAGGLVGNFAATLALIPWVGTRWTFLICALLLAVVSAPVAWSSRPA</sequence>
<comment type="caution">
    <text evidence="2">The sequence shown here is derived from an EMBL/GenBank/DDBJ whole genome shotgun (WGS) entry which is preliminary data.</text>
</comment>
<feature type="transmembrane region" description="Helical" evidence="1">
    <location>
        <begin position="49"/>
        <end position="68"/>
    </location>
</feature>
<protein>
    <submittedName>
        <fullName evidence="2">Fused MFS/spermidine synthase</fullName>
    </submittedName>
</protein>
<feature type="transmembrane region" description="Helical" evidence="1">
    <location>
        <begin position="20"/>
        <end position="43"/>
    </location>
</feature>
<keyword evidence="3" id="KW-1185">Reference proteome</keyword>
<organism evidence="2 3">
    <name type="scientific">Solirubrobacter ginsenosidimutans</name>
    <dbReference type="NCBI Taxonomy" id="490573"/>
    <lineage>
        <taxon>Bacteria</taxon>
        <taxon>Bacillati</taxon>
        <taxon>Actinomycetota</taxon>
        <taxon>Thermoleophilia</taxon>
        <taxon>Solirubrobacterales</taxon>
        <taxon>Solirubrobacteraceae</taxon>
        <taxon>Solirubrobacter</taxon>
    </lineage>
</organism>